<keyword evidence="1" id="KW-1133">Transmembrane helix</keyword>
<dbReference type="Proteomes" id="UP000181956">
    <property type="component" value="Chromosome I"/>
</dbReference>
<dbReference type="AlphaFoldDB" id="A0A1H1NQH4"/>
<sequence length="161" mass="17582">MPQRYGDFATWAGSIGTIAAFGTAFWQIHRERAARHRRELHDWLLAKREHADRVTAWVADKELVVSNQSHHLILDVGVELDDGVTLRLAHVEPGLTRVAAPGEHATRAVPCLRFTDARGDRWRRDAGGRPHLVDEPAGGHTHATAFAAGAAQAGAPIPSVE</sequence>
<protein>
    <submittedName>
        <fullName evidence="2">Uncharacterized protein</fullName>
    </submittedName>
</protein>
<dbReference type="OrthoDB" id="4374702at2"/>
<keyword evidence="1" id="KW-0472">Membrane</keyword>
<organism evidence="2 3">
    <name type="scientific">Microterricola viridarii</name>
    <dbReference type="NCBI Taxonomy" id="412690"/>
    <lineage>
        <taxon>Bacteria</taxon>
        <taxon>Bacillati</taxon>
        <taxon>Actinomycetota</taxon>
        <taxon>Actinomycetes</taxon>
        <taxon>Micrococcales</taxon>
        <taxon>Microbacteriaceae</taxon>
        <taxon>Microterricola</taxon>
    </lineage>
</organism>
<reference evidence="3" key="1">
    <citation type="submission" date="2016-10" db="EMBL/GenBank/DDBJ databases">
        <authorList>
            <person name="Varghese N."/>
            <person name="Submissions S."/>
        </authorList>
    </citation>
    <scope>NUCLEOTIDE SEQUENCE [LARGE SCALE GENOMIC DNA]</scope>
    <source>
        <strain evidence="3">DSM 21772</strain>
    </source>
</reference>
<name>A0A1H1NQH4_9MICO</name>
<proteinExistence type="predicted"/>
<keyword evidence="3" id="KW-1185">Reference proteome</keyword>
<evidence type="ECO:0000313" key="3">
    <source>
        <dbReference type="Proteomes" id="UP000181956"/>
    </source>
</evidence>
<dbReference type="RefSeq" id="WP_083362804.1">
    <property type="nucleotide sequence ID" value="NZ_LT629742.1"/>
</dbReference>
<evidence type="ECO:0000256" key="1">
    <source>
        <dbReference type="SAM" id="Phobius"/>
    </source>
</evidence>
<dbReference type="EMBL" id="LT629742">
    <property type="protein sequence ID" value="SDS01163.1"/>
    <property type="molecule type" value="Genomic_DNA"/>
</dbReference>
<keyword evidence="1" id="KW-0812">Transmembrane</keyword>
<gene>
    <name evidence="2" type="ORF">SAMN04489834_0695</name>
</gene>
<evidence type="ECO:0000313" key="2">
    <source>
        <dbReference type="EMBL" id="SDS01163.1"/>
    </source>
</evidence>
<accession>A0A1H1NQH4</accession>
<feature type="transmembrane region" description="Helical" evidence="1">
    <location>
        <begin position="6"/>
        <end position="28"/>
    </location>
</feature>